<accession>A0A6L3SZX0</accession>
<name>A0A6L3SZX0_9HYPH</name>
<dbReference type="OrthoDB" id="8003494at2"/>
<keyword evidence="2" id="KW-1185">Reference proteome</keyword>
<dbReference type="EMBL" id="VZZK01000010">
    <property type="protein sequence ID" value="KAB1079184.1"/>
    <property type="molecule type" value="Genomic_DNA"/>
</dbReference>
<proteinExistence type="predicted"/>
<dbReference type="Proteomes" id="UP000474159">
    <property type="component" value="Unassembled WGS sequence"/>
</dbReference>
<reference evidence="1 2" key="1">
    <citation type="submission" date="2019-09" db="EMBL/GenBank/DDBJ databases">
        <title>YIM 48816 draft genome.</title>
        <authorList>
            <person name="Jiang L."/>
        </authorList>
    </citation>
    <scope>NUCLEOTIDE SEQUENCE [LARGE SCALE GENOMIC DNA]</scope>
    <source>
        <strain evidence="1 2">YIM 48816</strain>
    </source>
</reference>
<evidence type="ECO:0000313" key="1">
    <source>
        <dbReference type="EMBL" id="KAB1079184.1"/>
    </source>
</evidence>
<dbReference type="AlphaFoldDB" id="A0A6L3SZX0"/>
<evidence type="ECO:0000313" key="2">
    <source>
        <dbReference type="Proteomes" id="UP000474159"/>
    </source>
</evidence>
<organism evidence="1 2">
    <name type="scientific">Methylobacterium soli</name>
    <dbReference type="NCBI Taxonomy" id="553447"/>
    <lineage>
        <taxon>Bacteria</taxon>
        <taxon>Pseudomonadati</taxon>
        <taxon>Pseudomonadota</taxon>
        <taxon>Alphaproteobacteria</taxon>
        <taxon>Hyphomicrobiales</taxon>
        <taxon>Methylobacteriaceae</taxon>
        <taxon>Methylobacterium</taxon>
    </lineage>
</organism>
<sequence>MGLALSAIPFPTRAADLGGPVPGRFAAVCEDLGRLCFAQGCGRDQIDAALGCQALCPSAVVLRVEPASCLIPHPRAVLHGRR</sequence>
<protein>
    <submittedName>
        <fullName evidence="1">Uncharacterized protein</fullName>
    </submittedName>
</protein>
<comment type="caution">
    <text evidence="1">The sequence shown here is derived from an EMBL/GenBank/DDBJ whole genome shotgun (WGS) entry which is preliminary data.</text>
</comment>
<gene>
    <name evidence="1" type="ORF">F6X53_12225</name>
</gene>